<dbReference type="GO" id="GO:0005839">
    <property type="term" value="C:proteasome core complex"/>
    <property type="evidence" value="ECO:0007669"/>
    <property type="project" value="InterPro"/>
</dbReference>
<reference evidence="2" key="1">
    <citation type="submission" date="2022-07" db="EMBL/GenBank/DDBJ databases">
        <title>Chromosome-level genome of Muraenolepis orangiensis.</title>
        <authorList>
            <person name="Kim J."/>
        </authorList>
    </citation>
    <scope>NUCLEOTIDE SEQUENCE</scope>
    <source>
        <strain evidence="2">KU_S4_2022</strain>
        <tissue evidence="2">Muscle</tissue>
    </source>
</reference>
<dbReference type="Proteomes" id="UP001148018">
    <property type="component" value="Unassembled WGS sequence"/>
</dbReference>
<dbReference type="SUPFAM" id="SSF56235">
    <property type="entry name" value="N-terminal nucleophile aminohydrolases (Ntn hydrolases)"/>
    <property type="match status" value="1"/>
</dbReference>
<keyword evidence="3" id="KW-1185">Reference proteome</keyword>
<comment type="caution">
    <text evidence="2">The sequence shown here is derived from an EMBL/GenBank/DDBJ whole genome shotgun (WGS) entry which is preliminary data.</text>
</comment>
<name>A0A9Q0IH51_9TELE</name>
<dbReference type="EMBL" id="JANIIK010000109">
    <property type="protein sequence ID" value="KAJ3597793.1"/>
    <property type="molecule type" value="Genomic_DNA"/>
</dbReference>
<dbReference type="GO" id="GO:0051603">
    <property type="term" value="P:proteolysis involved in protein catabolic process"/>
    <property type="evidence" value="ECO:0007669"/>
    <property type="project" value="InterPro"/>
</dbReference>
<dbReference type="InterPro" id="IPR050115">
    <property type="entry name" value="Proteasome_alpha"/>
</dbReference>
<accession>A0A9Q0IH51</accession>
<dbReference type="PANTHER" id="PTHR11599">
    <property type="entry name" value="PROTEASOME SUBUNIT ALPHA/BETA"/>
    <property type="match status" value="1"/>
</dbReference>
<dbReference type="Gene3D" id="3.60.20.10">
    <property type="entry name" value="Glutamine Phosphoribosylpyrophosphate, subunit 1, domain 1"/>
    <property type="match status" value="2"/>
</dbReference>
<dbReference type="OrthoDB" id="431557at2759"/>
<evidence type="ECO:0000313" key="2">
    <source>
        <dbReference type="EMBL" id="KAJ3597793.1"/>
    </source>
</evidence>
<organism evidence="2 3">
    <name type="scientific">Muraenolepis orangiensis</name>
    <name type="common">Patagonian moray cod</name>
    <dbReference type="NCBI Taxonomy" id="630683"/>
    <lineage>
        <taxon>Eukaryota</taxon>
        <taxon>Metazoa</taxon>
        <taxon>Chordata</taxon>
        <taxon>Craniata</taxon>
        <taxon>Vertebrata</taxon>
        <taxon>Euteleostomi</taxon>
        <taxon>Actinopterygii</taxon>
        <taxon>Neopterygii</taxon>
        <taxon>Teleostei</taxon>
        <taxon>Neoteleostei</taxon>
        <taxon>Acanthomorphata</taxon>
        <taxon>Zeiogadaria</taxon>
        <taxon>Gadariae</taxon>
        <taxon>Gadiformes</taxon>
        <taxon>Muraenolepidoidei</taxon>
        <taxon>Muraenolepididae</taxon>
        <taxon>Muraenolepis</taxon>
    </lineage>
</organism>
<evidence type="ECO:0000313" key="3">
    <source>
        <dbReference type="Proteomes" id="UP001148018"/>
    </source>
</evidence>
<dbReference type="Pfam" id="PF00227">
    <property type="entry name" value="Proteasome"/>
    <property type="match status" value="1"/>
</dbReference>
<protein>
    <recommendedName>
        <fullName evidence="4">Proteasome alpha-type subunits domain-containing protein</fullName>
    </recommendedName>
</protein>
<dbReference type="AlphaFoldDB" id="A0A9Q0IH51"/>
<proteinExistence type="predicted"/>
<dbReference type="InterPro" id="IPR001353">
    <property type="entry name" value="Proteasome_sua/b"/>
</dbReference>
<evidence type="ECO:0008006" key="4">
    <source>
        <dbReference type="Google" id="ProtNLM"/>
    </source>
</evidence>
<gene>
    <name evidence="2" type="ORF">NHX12_001310</name>
</gene>
<keyword evidence="1" id="KW-0647">Proteasome</keyword>
<evidence type="ECO:0000256" key="1">
    <source>
        <dbReference type="ARBA" id="ARBA00022942"/>
    </source>
</evidence>
<sequence>MVTAICPSGKLVQIEYALAAVAAGAPSVGIKASNGVVLATEKKQKSILYDEQSVHKVEPITKHIGMVYSGMGPDYSGVRPFGVSLLIAGWDEDKPYLFQSDPSESFEGQMTEENIEVGICNEAGFRRLTPAEVKDYLAAIA</sequence>
<dbReference type="InterPro" id="IPR029055">
    <property type="entry name" value="Ntn_hydrolases_N"/>
</dbReference>